<keyword evidence="2" id="KW-1185">Reference proteome</keyword>
<dbReference type="SUPFAM" id="SSF159501">
    <property type="entry name" value="EreA/ChaN-like"/>
    <property type="match status" value="1"/>
</dbReference>
<evidence type="ECO:0000313" key="2">
    <source>
        <dbReference type="Proteomes" id="UP001576774"/>
    </source>
</evidence>
<proteinExistence type="predicted"/>
<protein>
    <submittedName>
        <fullName evidence="1">Erythromycin esterase family protein</fullName>
    </submittedName>
</protein>
<dbReference type="PANTHER" id="PTHR31299">
    <property type="entry name" value="ESTERASE, PUTATIVE (AFU_ORTHOLOGUE AFUA_1G05850)-RELATED"/>
    <property type="match status" value="1"/>
</dbReference>
<gene>
    <name evidence="1" type="ORF">ACE1CC_02080</name>
</gene>
<dbReference type="InterPro" id="IPR007815">
    <property type="entry name" value="Emycin_Estase"/>
</dbReference>
<dbReference type="PANTHER" id="PTHR31299:SF0">
    <property type="entry name" value="ESTERASE, PUTATIVE (AFU_ORTHOLOGUE AFUA_1G05850)-RELATED"/>
    <property type="match status" value="1"/>
</dbReference>
<dbReference type="InterPro" id="IPR052036">
    <property type="entry name" value="Hydrolase/PRTase-associated"/>
</dbReference>
<reference evidence="1 2" key="1">
    <citation type="submission" date="2024-09" db="EMBL/GenBank/DDBJ databases">
        <title>Floridaenema gen nov. (Aerosakkonemataceae, Aerosakkonematales ord. nov., Cyanobacteria) from benthic tropical and subtropical fresh waters, with the description of four new species.</title>
        <authorList>
            <person name="Moretto J.A."/>
            <person name="Berthold D.E."/>
            <person name="Lefler F.W."/>
            <person name="Huang I.-S."/>
            <person name="Laughinghouse H. IV."/>
        </authorList>
    </citation>
    <scope>NUCLEOTIDE SEQUENCE [LARGE SCALE GENOMIC DNA]</scope>
    <source>
        <strain evidence="1 2">BLCC-F46</strain>
    </source>
</reference>
<sequence>MPENSAEQNARLVKNAEEYYRSMFSDRVSSWNLRDRQMAETLDSLVKHLNSHIHR</sequence>
<dbReference type="EMBL" id="JBHFNQ010000016">
    <property type="protein sequence ID" value="MFB2875658.1"/>
    <property type="molecule type" value="Genomic_DNA"/>
</dbReference>
<dbReference type="Proteomes" id="UP001576774">
    <property type="component" value="Unassembled WGS sequence"/>
</dbReference>
<dbReference type="RefSeq" id="WP_413268815.1">
    <property type="nucleotide sequence ID" value="NZ_JBHFNQ010000016.1"/>
</dbReference>
<name>A0ABV4WYR0_9CYAN</name>
<accession>A0ABV4WYR0</accession>
<dbReference type="Pfam" id="PF05139">
    <property type="entry name" value="Erythro_esteras"/>
    <property type="match status" value="1"/>
</dbReference>
<organism evidence="1 2">
    <name type="scientific">Floridaenema aerugineum BLCC-F46</name>
    <dbReference type="NCBI Taxonomy" id="3153654"/>
    <lineage>
        <taxon>Bacteria</taxon>
        <taxon>Bacillati</taxon>
        <taxon>Cyanobacteriota</taxon>
        <taxon>Cyanophyceae</taxon>
        <taxon>Oscillatoriophycideae</taxon>
        <taxon>Aerosakkonematales</taxon>
        <taxon>Aerosakkonemataceae</taxon>
        <taxon>Floridanema</taxon>
        <taxon>Floridanema aerugineum</taxon>
    </lineage>
</organism>
<evidence type="ECO:0000313" key="1">
    <source>
        <dbReference type="EMBL" id="MFB2875658.1"/>
    </source>
</evidence>
<comment type="caution">
    <text evidence="1">The sequence shown here is derived from an EMBL/GenBank/DDBJ whole genome shotgun (WGS) entry which is preliminary data.</text>
</comment>